<accession>A0A9X3A942</accession>
<evidence type="ECO:0000313" key="3">
    <source>
        <dbReference type="EMBL" id="MCT2558495.1"/>
    </source>
</evidence>
<feature type="region of interest" description="Disordered" evidence="1">
    <location>
        <begin position="25"/>
        <end position="49"/>
    </location>
</feature>
<evidence type="ECO:0008006" key="5">
    <source>
        <dbReference type="Google" id="ProtNLM"/>
    </source>
</evidence>
<dbReference type="AlphaFoldDB" id="A0A9X3A942"/>
<sequence>MRRNFAHLFTAAACCALLASCGGGDGNSPTPTPSPSPSPSPSPTPTPTPTAVDFDFAKAFTASAVNTSYSYAFFTPSGGAEIWSDGTRRDGLSKITYTVSPESADFDWPDSAALTTFVAADLQSASPTRRTYRKGTDGLVMELPFNHVMRVAYENVQPYILNTVNGTLRAFRVSLFYNTVTTTADITSNLTYTGTAQVAGGKAGTTAPGLFSSPATTLTVASSDKKITGSIQIFENVGGTQTLRATLPISGTVVAGGAFIGNIDDTTNGFKGQFVGSLAGPSREEVVLIFNVAHSDGREFIGSYIGG</sequence>
<proteinExistence type="predicted"/>
<comment type="caution">
    <text evidence="3">The sequence shown here is derived from an EMBL/GenBank/DDBJ whole genome shotgun (WGS) entry which is preliminary data.</text>
</comment>
<organism evidence="3 4">
    <name type="scientific">Tsuneonella litorea</name>
    <dbReference type="NCBI Taxonomy" id="2976475"/>
    <lineage>
        <taxon>Bacteria</taxon>
        <taxon>Pseudomonadati</taxon>
        <taxon>Pseudomonadota</taxon>
        <taxon>Alphaproteobacteria</taxon>
        <taxon>Sphingomonadales</taxon>
        <taxon>Erythrobacteraceae</taxon>
        <taxon>Tsuneonella</taxon>
    </lineage>
</organism>
<evidence type="ECO:0000256" key="1">
    <source>
        <dbReference type="SAM" id="MobiDB-lite"/>
    </source>
</evidence>
<feature type="signal peptide" evidence="2">
    <location>
        <begin position="1"/>
        <end position="19"/>
    </location>
</feature>
<dbReference type="PROSITE" id="PS51257">
    <property type="entry name" value="PROKAR_LIPOPROTEIN"/>
    <property type="match status" value="1"/>
</dbReference>
<reference evidence="3" key="1">
    <citation type="submission" date="2022-09" db="EMBL/GenBank/DDBJ databases">
        <title>The genome sequence of Tsuneonella sp. YG55.</title>
        <authorList>
            <person name="Liu Y."/>
        </authorList>
    </citation>
    <scope>NUCLEOTIDE SEQUENCE</scope>
    <source>
        <strain evidence="3">YG55</strain>
    </source>
</reference>
<keyword evidence="2" id="KW-0732">Signal</keyword>
<dbReference type="Proteomes" id="UP001142648">
    <property type="component" value="Unassembled WGS sequence"/>
</dbReference>
<dbReference type="EMBL" id="JAOAMV010000002">
    <property type="protein sequence ID" value="MCT2558495.1"/>
    <property type="molecule type" value="Genomic_DNA"/>
</dbReference>
<protein>
    <recommendedName>
        <fullName evidence="5">Transferrin binding protein-like solute binding protein</fullName>
    </recommendedName>
</protein>
<feature type="chain" id="PRO_5040874338" description="Transferrin binding protein-like solute binding protein" evidence="2">
    <location>
        <begin position="20"/>
        <end position="307"/>
    </location>
</feature>
<evidence type="ECO:0000313" key="4">
    <source>
        <dbReference type="Proteomes" id="UP001142648"/>
    </source>
</evidence>
<gene>
    <name evidence="3" type="ORF">N0B51_05830</name>
</gene>
<keyword evidence="4" id="KW-1185">Reference proteome</keyword>
<name>A0A9X3A942_9SPHN</name>
<feature type="compositionally biased region" description="Pro residues" evidence="1">
    <location>
        <begin position="30"/>
        <end position="48"/>
    </location>
</feature>
<evidence type="ECO:0000256" key="2">
    <source>
        <dbReference type="SAM" id="SignalP"/>
    </source>
</evidence>
<dbReference type="RefSeq" id="WP_259961497.1">
    <property type="nucleotide sequence ID" value="NZ_JAOAMV010000002.1"/>
</dbReference>